<feature type="chain" id="PRO_5019412341" description="SCP domain-containing protein" evidence="1">
    <location>
        <begin position="25"/>
        <end position="166"/>
    </location>
</feature>
<sequence>MKRITKILVMLISFLSITPLGLLAQNHPNDYLEIHNKARASVGVDVKMEWDKVLEIEAQDFLFEHKGDCLKAGPGAHFSVGQNNARKLGSLNFSGVDAVRTWVAQKKHYNYKTNSCVGGDCRAYKQVVWKTTTHVGCGRVICHNDAGILITCVYDPPGNIPAIHPY</sequence>
<dbReference type="Gene3D" id="3.40.33.10">
    <property type="entry name" value="CAP"/>
    <property type="match status" value="1"/>
</dbReference>
<dbReference type="PANTHER" id="PTHR10334">
    <property type="entry name" value="CYSTEINE-RICH SECRETORY PROTEIN-RELATED"/>
    <property type="match status" value="1"/>
</dbReference>
<dbReference type="Proteomes" id="UP000289738">
    <property type="component" value="Chromosome A08"/>
</dbReference>
<comment type="caution">
    <text evidence="3">The sequence shown here is derived from an EMBL/GenBank/DDBJ whole genome shotgun (WGS) entry which is preliminary data.</text>
</comment>
<evidence type="ECO:0000259" key="2">
    <source>
        <dbReference type="SMART" id="SM00198"/>
    </source>
</evidence>
<dbReference type="STRING" id="3818.A0A445C111"/>
<dbReference type="AlphaFoldDB" id="A0A445C111"/>
<proteinExistence type="predicted"/>
<name>A0A445C111_ARAHY</name>
<evidence type="ECO:0000313" key="4">
    <source>
        <dbReference type="Proteomes" id="UP000289738"/>
    </source>
</evidence>
<keyword evidence="1" id="KW-0732">Signal</keyword>
<dbReference type="EMBL" id="SDMP01000008">
    <property type="protein sequence ID" value="RYR44599.1"/>
    <property type="molecule type" value="Genomic_DNA"/>
</dbReference>
<keyword evidence="4" id="KW-1185">Reference proteome</keyword>
<dbReference type="InterPro" id="IPR014044">
    <property type="entry name" value="CAP_dom"/>
</dbReference>
<feature type="domain" description="SCP" evidence="2">
    <location>
        <begin position="26"/>
        <end position="162"/>
    </location>
</feature>
<protein>
    <recommendedName>
        <fullName evidence="2">SCP domain-containing protein</fullName>
    </recommendedName>
</protein>
<dbReference type="SMART" id="SM00198">
    <property type="entry name" value="SCP"/>
    <property type="match status" value="1"/>
</dbReference>
<dbReference type="InterPro" id="IPR001283">
    <property type="entry name" value="CRISP-related"/>
</dbReference>
<feature type="signal peptide" evidence="1">
    <location>
        <begin position="1"/>
        <end position="24"/>
    </location>
</feature>
<evidence type="ECO:0000256" key="1">
    <source>
        <dbReference type="SAM" id="SignalP"/>
    </source>
</evidence>
<accession>A0A445C111</accession>
<dbReference type="PRINTS" id="PR00837">
    <property type="entry name" value="V5TPXLIKE"/>
</dbReference>
<gene>
    <name evidence="3" type="ORF">Ahy_A08g040909</name>
</gene>
<evidence type="ECO:0000313" key="3">
    <source>
        <dbReference type="EMBL" id="RYR44599.1"/>
    </source>
</evidence>
<reference evidence="3 4" key="1">
    <citation type="submission" date="2019-01" db="EMBL/GenBank/DDBJ databases">
        <title>Sequencing of cultivated peanut Arachis hypogaea provides insights into genome evolution and oil improvement.</title>
        <authorList>
            <person name="Chen X."/>
        </authorList>
    </citation>
    <scope>NUCLEOTIDE SEQUENCE [LARGE SCALE GENOMIC DNA]</scope>
    <source>
        <strain evidence="4">cv. Fuhuasheng</strain>
        <tissue evidence="3">Leaves</tissue>
    </source>
</reference>
<dbReference type="InterPro" id="IPR035940">
    <property type="entry name" value="CAP_sf"/>
</dbReference>
<dbReference type="Pfam" id="PF00188">
    <property type="entry name" value="CAP"/>
    <property type="match status" value="1"/>
</dbReference>
<dbReference type="SUPFAM" id="SSF55797">
    <property type="entry name" value="PR-1-like"/>
    <property type="match status" value="1"/>
</dbReference>
<organism evidence="3 4">
    <name type="scientific">Arachis hypogaea</name>
    <name type="common">Peanut</name>
    <dbReference type="NCBI Taxonomy" id="3818"/>
    <lineage>
        <taxon>Eukaryota</taxon>
        <taxon>Viridiplantae</taxon>
        <taxon>Streptophyta</taxon>
        <taxon>Embryophyta</taxon>
        <taxon>Tracheophyta</taxon>
        <taxon>Spermatophyta</taxon>
        <taxon>Magnoliopsida</taxon>
        <taxon>eudicotyledons</taxon>
        <taxon>Gunneridae</taxon>
        <taxon>Pentapetalae</taxon>
        <taxon>rosids</taxon>
        <taxon>fabids</taxon>
        <taxon>Fabales</taxon>
        <taxon>Fabaceae</taxon>
        <taxon>Papilionoideae</taxon>
        <taxon>50 kb inversion clade</taxon>
        <taxon>dalbergioids sensu lato</taxon>
        <taxon>Dalbergieae</taxon>
        <taxon>Pterocarpus clade</taxon>
        <taxon>Arachis</taxon>
    </lineage>
</organism>